<evidence type="ECO:0000256" key="4">
    <source>
        <dbReference type="ARBA" id="ARBA00022737"/>
    </source>
</evidence>
<dbReference type="Gene3D" id="3.40.50.11540">
    <property type="entry name" value="NADH-ubiquinone oxidoreductase 51kDa subunit"/>
    <property type="match status" value="1"/>
</dbReference>
<evidence type="ECO:0000256" key="2">
    <source>
        <dbReference type="ARBA" id="ARBA00022485"/>
    </source>
</evidence>
<dbReference type="PANTHER" id="PTHR43034:SF2">
    <property type="entry name" value="ION-TRANSLOCATING OXIDOREDUCTASE COMPLEX SUBUNIT C"/>
    <property type="match status" value="1"/>
</dbReference>
<dbReference type="RefSeq" id="WP_121442248.1">
    <property type="nucleotide sequence ID" value="NZ_RCDA01000002.1"/>
</dbReference>
<feature type="binding site" evidence="8">
    <location>
        <position position="377"/>
    </location>
    <ligand>
        <name>[4Fe-4S] cluster</name>
        <dbReference type="ChEBI" id="CHEBI:49883"/>
        <label>1</label>
    </ligand>
</feature>
<keyword evidence="3 8" id="KW-0479">Metal-binding</keyword>
<feature type="binding site" evidence="8">
    <location>
        <position position="387"/>
    </location>
    <ligand>
        <name>[4Fe-4S] cluster</name>
        <dbReference type="ChEBI" id="CHEBI:49883"/>
        <label>2</label>
    </ligand>
</feature>
<comment type="cofactor">
    <cofactor evidence="8">
        <name>[4Fe-4S] cluster</name>
        <dbReference type="ChEBI" id="CHEBI:49883"/>
    </cofactor>
    <text evidence="8">Binds 2 [4Fe-4S] clusters per subunit.</text>
</comment>
<dbReference type="HAMAP" id="MF_00461">
    <property type="entry name" value="RsxC_RnfC"/>
    <property type="match status" value="1"/>
</dbReference>
<evidence type="ECO:0000256" key="6">
    <source>
        <dbReference type="ARBA" id="ARBA00023004"/>
    </source>
</evidence>
<keyword evidence="8" id="KW-0472">Membrane</keyword>
<dbReference type="GO" id="GO:0046872">
    <property type="term" value="F:metal ion binding"/>
    <property type="evidence" value="ECO:0007669"/>
    <property type="project" value="UniProtKB-KW"/>
</dbReference>
<keyword evidence="1 8" id="KW-0813">Transport</keyword>
<proteinExistence type="inferred from homology"/>
<dbReference type="SUPFAM" id="SSF142019">
    <property type="entry name" value="Nqo1 FMN-binding domain-like"/>
    <property type="match status" value="1"/>
</dbReference>
<evidence type="ECO:0000313" key="11">
    <source>
        <dbReference type="EMBL" id="RLK48598.1"/>
    </source>
</evidence>
<dbReference type="PANTHER" id="PTHR43034">
    <property type="entry name" value="ION-TRANSLOCATING OXIDOREDUCTASE COMPLEX SUBUNIT C"/>
    <property type="match status" value="1"/>
</dbReference>
<feature type="binding site" evidence="8">
    <location>
        <position position="419"/>
    </location>
    <ligand>
        <name>[4Fe-4S] cluster</name>
        <dbReference type="ChEBI" id="CHEBI:49883"/>
        <label>2</label>
    </ligand>
</feature>
<protein>
    <recommendedName>
        <fullName evidence="8">Ion-translocating oxidoreductase complex subunit C</fullName>
        <ecNumber evidence="8">7.-.-.-</ecNumber>
    </recommendedName>
    <alternativeName>
        <fullName evidence="8">Rnf electron transport complex subunit C</fullName>
    </alternativeName>
</protein>
<evidence type="ECO:0000256" key="1">
    <source>
        <dbReference type="ARBA" id="ARBA00022448"/>
    </source>
</evidence>
<feature type="compositionally biased region" description="Basic and acidic residues" evidence="9">
    <location>
        <begin position="462"/>
        <end position="476"/>
    </location>
</feature>
<feature type="region of interest" description="Disordered" evidence="9">
    <location>
        <begin position="1"/>
        <end position="31"/>
    </location>
</feature>
<keyword evidence="8" id="KW-1278">Translocase</keyword>
<dbReference type="Pfam" id="PF10531">
    <property type="entry name" value="SLBB"/>
    <property type="match status" value="1"/>
</dbReference>
<dbReference type="NCBIfam" id="TIGR01945">
    <property type="entry name" value="rnfC"/>
    <property type="match status" value="1"/>
</dbReference>
<keyword evidence="5 8" id="KW-0249">Electron transport</keyword>
<dbReference type="Proteomes" id="UP000275461">
    <property type="component" value="Unassembled WGS sequence"/>
</dbReference>
<keyword evidence="7 8" id="KW-0411">Iron-sulfur</keyword>
<dbReference type="Pfam" id="PF01512">
    <property type="entry name" value="Complex1_51K"/>
    <property type="match status" value="1"/>
</dbReference>
<feature type="region of interest" description="Disordered" evidence="9">
    <location>
        <begin position="462"/>
        <end position="495"/>
    </location>
</feature>
<comment type="subcellular location">
    <subcellularLocation>
        <location evidence="8">Cell inner membrane</location>
        <topology evidence="8">Peripheral membrane protein</topology>
    </subcellularLocation>
</comment>
<dbReference type="EMBL" id="RCDA01000002">
    <property type="protein sequence ID" value="RLK48598.1"/>
    <property type="molecule type" value="Genomic_DNA"/>
</dbReference>
<comment type="caution">
    <text evidence="11">The sequence shown here is derived from an EMBL/GenBank/DDBJ whole genome shotgun (WGS) entry which is preliminary data.</text>
</comment>
<dbReference type="GO" id="GO:0022900">
    <property type="term" value="P:electron transport chain"/>
    <property type="evidence" value="ECO:0007669"/>
    <property type="project" value="UniProtKB-UniRule"/>
</dbReference>
<dbReference type="InterPro" id="IPR011538">
    <property type="entry name" value="Nuo51_FMN-bd"/>
</dbReference>
<accession>A0A498C7Q0</accession>
<dbReference type="OrthoDB" id="9767754at2"/>
<dbReference type="InterPro" id="IPR010208">
    <property type="entry name" value="Ion_transpt_RnfC/RsxC"/>
</dbReference>
<dbReference type="EC" id="7.-.-.-" evidence="8"/>
<dbReference type="SUPFAM" id="SSF142984">
    <property type="entry name" value="Nqo1 middle domain-like"/>
    <property type="match status" value="1"/>
</dbReference>
<comment type="similarity">
    <text evidence="8">Belongs to the 4Fe4S bacterial-type ferredoxin family. RnfC subfamily.</text>
</comment>
<dbReference type="SUPFAM" id="SSF46548">
    <property type="entry name" value="alpha-helical ferredoxin"/>
    <property type="match status" value="1"/>
</dbReference>
<dbReference type="InterPro" id="IPR037225">
    <property type="entry name" value="Nuo51_FMN-bd_sf"/>
</dbReference>
<dbReference type="Gene3D" id="3.30.70.20">
    <property type="match status" value="1"/>
</dbReference>
<dbReference type="InterPro" id="IPR026902">
    <property type="entry name" value="RnfC_N"/>
</dbReference>
<dbReference type="InterPro" id="IPR019554">
    <property type="entry name" value="Soluble_ligand-bd"/>
</dbReference>
<reference evidence="11 12" key="1">
    <citation type="submission" date="2018-10" db="EMBL/GenBank/DDBJ databases">
        <title>Genomic Encyclopedia of Type Strains, Phase IV (KMG-IV): sequencing the most valuable type-strain genomes for metagenomic binning, comparative biology and taxonomic classification.</title>
        <authorList>
            <person name="Goeker M."/>
        </authorList>
    </citation>
    <scope>NUCLEOTIDE SEQUENCE [LARGE SCALE GENOMIC DNA]</scope>
    <source>
        <strain evidence="11 12">DSM 12769</strain>
    </source>
</reference>
<evidence type="ECO:0000313" key="12">
    <source>
        <dbReference type="Proteomes" id="UP000275461"/>
    </source>
</evidence>
<evidence type="ECO:0000256" key="5">
    <source>
        <dbReference type="ARBA" id="ARBA00022982"/>
    </source>
</evidence>
<evidence type="ECO:0000256" key="9">
    <source>
        <dbReference type="SAM" id="MobiDB-lite"/>
    </source>
</evidence>
<feature type="binding site" evidence="8">
    <location>
        <position position="426"/>
    </location>
    <ligand>
        <name>[4Fe-4S] cluster</name>
        <dbReference type="ChEBI" id="CHEBI:49883"/>
        <label>1</label>
    </ligand>
</feature>
<dbReference type="InterPro" id="IPR017900">
    <property type="entry name" value="4Fe4S_Fe_S_CS"/>
</dbReference>
<keyword evidence="2 8" id="KW-0004">4Fe-4S</keyword>
<gene>
    <name evidence="8" type="primary">rnfC</name>
    <name evidence="11" type="ORF">DFR31_1704</name>
</gene>
<dbReference type="Gene3D" id="3.10.20.600">
    <property type="match status" value="1"/>
</dbReference>
<dbReference type="GO" id="GO:0009055">
    <property type="term" value="F:electron transfer activity"/>
    <property type="evidence" value="ECO:0007669"/>
    <property type="project" value="InterPro"/>
</dbReference>
<keyword evidence="12" id="KW-1185">Reference proteome</keyword>
<feature type="compositionally biased region" description="Basic and acidic residues" evidence="9">
    <location>
        <begin position="12"/>
        <end position="24"/>
    </location>
</feature>
<feature type="domain" description="4Fe-4S ferredoxin-type" evidence="10">
    <location>
        <begin position="368"/>
        <end position="396"/>
    </location>
</feature>
<dbReference type="PROSITE" id="PS00198">
    <property type="entry name" value="4FE4S_FER_1"/>
    <property type="match status" value="1"/>
</dbReference>
<sequence length="513" mass="55545">MSGPLHGFRGGLDLDGRRHTRDQAIRPGPLPRTLVLPLHQHIGEPAEPVVAVGDTVLRGQPVARADNYVCAPVHASSSGTVIAIEDRPVPHPSGLSAPCIVIETDGEDRWAPPLPPIDDPTDTPARVLRARIREAGIVGLGGAAFPTAIKLNPPADTPPDTLIVNGVECDTHLTCDDRLMRERPTEILSGAAIAAGMLGAGRVRVAVESDKPEAAHALERALEDSGLAHGPLAWTIDRIPERYPAGSERQLIENLTGRRVPPDGLPKDVGVITSNVATFAAIHRAVLYGEPLTQRIVTVTGDGVRQPGNLEARIGTPVSELVAHCGGYHPRVAQLVMGGSLMGRSLLDDAVPVIKGTNCLLAATPAELTPSAPAMPCIRCGACAEVCPEALTPQQIYWYTRSRDYTLADDWGVFDCIECGACAWVCPSQIPLVQYFRHAKGAIAEREKEQARAELARRRHEFRQERLEREKQEQAERRRRKKEALKQGKDDRKATINAALARARRKKSAEKED</sequence>
<comment type="function">
    <text evidence="8">Part of a membrane-bound complex that couples electron transfer with translocation of ions across the membrane.</text>
</comment>
<feature type="binding site" evidence="8">
    <location>
        <position position="422"/>
    </location>
    <ligand>
        <name>[4Fe-4S] cluster</name>
        <dbReference type="ChEBI" id="CHEBI:49883"/>
        <label>2</label>
    </ligand>
</feature>
<feature type="compositionally biased region" description="Basic and acidic residues" evidence="9">
    <location>
        <begin position="484"/>
        <end position="494"/>
    </location>
</feature>
<dbReference type="GO" id="GO:0005886">
    <property type="term" value="C:plasma membrane"/>
    <property type="evidence" value="ECO:0007669"/>
    <property type="project" value="UniProtKB-SubCell"/>
</dbReference>
<dbReference type="Pfam" id="PF13183">
    <property type="entry name" value="Fer4_8"/>
    <property type="match status" value="1"/>
</dbReference>
<keyword evidence="8" id="KW-1003">Cell membrane</keyword>
<name>A0A498C7Q0_9GAMM</name>
<comment type="subunit">
    <text evidence="8">The complex is composed of six subunits: RnfA, RnfB, RnfC, RnfD, RnfE and RnfG.</text>
</comment>
<evidence type="ECO:0000256" key="8">
    <source>
        <dbReference type="HAMAP-Rule" id="MF_00461"/>
    </source>
</evidence>
<dbReference type="InterPro" id="IPR017896">
    <property type="entry name" value="4Fe4S_Fe-S-bd"/>
</dbReference>
<feature type="binding site" evidence="8">
    <location>
        <position position="383"/>
    </location>
    <ligand>
        <name>[4Fe-4S] cluster</name>
        <dbReference type="ChEBI" id="CHEBI:49883"/>
        <label>1</label>
    </ligand>
</feature>
<keyword evidence="4 8" id="KW-0677">Repeat</keyword>
<feature type="domain" description="4Fe-4S ferredoxin-type" evidence="10">
    <location>
        <begin position="405"/>
        <end position="436"/>
    </location>
</feature>
<dbReference type="NCBIfam" id="NF003454">
    <property type="entry name" value="PRK05035.1"/>
    <property type="match status" value="1"/>
</dbReference>
<feature type="binding site" evidence="8">
    <location>
        <position position="380"/>
    </location>
    <ligand>
        <name>[4Fe-4S] cluster</name>
        <dbReference type="ChEBI" id="CHEBI:49883"/>
        <label>1</label>
    </ligand>
</feature>
<dbReference type="GO" id="GO:0051539">
    <property type="term" value="F:4 iron, 4 sulfur cluster binding"/>
    <property type="evidence" value="ECO:0007669"/>
    <property type="project" value="UniProtKB-KW"/>
</dbReference>
<keyword evidence="8" id="KW-0997">Cell inner membrane</keyword>
<dbReference type="PROSITE" id="PS51379">
    <property type="entry name" value="4FE4S_FER_2"/>
    <property type="match status" value="2"/>
</dbReference>
<dbReference type="Pfam" id="PF13375">
    <property type="entry name" value="RnfC_N"/>
    <property type="match status" value="1"/>
</dbReference>
<evidence type="ECO:0000256" key="7">
    <source>
        <dbReference type="ARBA" id="ARBA00023014"/>
    </source>
</evidence>
<feature type="binding site" evidence="8">
    <location>
        <position position="416"/>
    </location>
    <ligand>
        <name>[4Fe-4S] cluster</name>
        <dbReference type="ChEBI" id="CHEBI:49883"/>
        <label>2</label>
    </ligand>
</feature>
<dbReference type="AlphaFoldDB" id="A0A498C7Q0"/>
<evidence type="ECO:0000256" key="3">
    <source>
        <dbReference type="ARBA" id="ARBA00022723"/>
    </source>
</evidence>
<organism evidence="11 12">
    <name type="scientific">Alkalispirillum mobile</name>
    <dbReference type="NCBI Taxonomy" id="85925"/>
    <lineage>
        <taxon>Bacteria</taxon>
        <taxon>Pseudomonadati</taxon>
        <taxon>Pseudomonadota</taxon>
        <taxon>Gammaproteobacteria</taxon>
        <taxon>Chromatiales</taxon>
        <taxon>Ectothiorhodospiraceae</taxon>
        <taxon>Alkalispirillum</taxon>
    </lineage>
</organism>
<keyword evidence="6 8" id="KW-0408">Iron</keyword>
<evidence type="ECO:0000259" key="10">
    <source>
        <dbReference type="PROSITE" id="PS51379"/>
    </source>
</evidence>